<keyword evidence="2" id="KW-1185">Reference proteome</keyword>
<comment type="caution">
    <text evidence="1">The sequence shown here is derived from an EMBL/GenBank/DDBJ whole genome shotgun (WGS) entry which is preliminary data.</text>
</comment>
<gene>
    <name evidence="1" type="ORF">NW209_01880</name>
</gene>
<dbReference type="Pfam" id="PF07396">
    <property type="entry name" value="Porin_O_P"/>
    <property type="match status" value="1"/>
</dbReference>
<dbReference type="EMBL" id="JANRHJ010000002">
    <property type="protein sequence ID" value="MCR8872779.1"/>
    <property type="molecule type" value="Genomic_DNA"/>
</dbReference>
<evidence type="ECO:0000313" key="1">
    <source>
        <dbReference type="EMBL" id="MCR8872779.1"/>
    </source>
</evidence>
<evidence type="ECO:0000313" key="2">
    <source>
        <dbReference type="Proteomes" id="UP001204579"/>
    </source>
</evidence>
<dbReference type="AlphaFoldDB" id="A0AAW5N5W8"/>
<organism evidence="1 2">
    <name type="scientific">Phocaeicola barnesiae</name>
    <dbReference type="NCBI Taxonomy" id="376804"/>
    <lineage>
        <taxon>Bacteria</taxon>
        <taxon>Pseudomonadati</taxon>
        <taxon>Bacteroidota</taxon>
        <taxon>Bacteroidia</taxon>
        <taxon>Bacteroidales</taxon>
        <taxon>Bacteroidaceae</taxon>
        <taxon>Phocaeicola</taxon>
    </lineage>
</organism>
<sequence length="391" mass="44688">MVLSMLLSVIAMGVQAQNEALISPEESETLLEKVTGKEREIDWAHMNVQFATSANVEFLNKEFSEAAFKVNRVRLEVLGSFSKKFSYHFRQILNVHSTPGYSLDNLSGSVELANVGWTLNDRLQLTAGKQAVQFSGYECWVNAIKVRYYSDFNNYLPCYQVGVNLAYKLHPDHELNFQVVNNRNGSNDELFSYGLPAGVEESKIPLLGTVSWDGYFIDRAMQLRYSLSYGQLARNRNVFYFTCGNVWDRKPFLGYIDFMYSREGLDSKGLISQLTAAGGNEGRTVKNVDYFTTIGNLDYRVSPHWNLYVKGVYELGNVFKSEDDIPAGNYRRTWNAQLCAEFFPMEESGLLLYLHFLHKYTHLTERACRWGAESFSEQRISLGLVYTLPVF</sequence>
<protein>
    <submittedName>
        <fullName evidence="1">OprO/OprP family phosphate-selective porin</fullName>
    </submittedName>
</protein>
<accession>A0AAW5N5W8</accession>
<dbReference type="Gene3D" id="2.40.160.10">
    <property type="entry name" value="Porin"/>
    <property type="match status" value="1"/>
</dbReference>
<dbReference type="InterPro" id="IPR023614">
    <property type="entry name" value="Porin_dom_sf"/>
</dbReference>
<name>A0AAW5N5W8_9BACT</name>
<dbReference type="InterPro" id="IPR010870">
    <property type="entry name" value="Porin_O/P"/>
</dbReference>
<dbReference type="Proteomes" id="UP001204579">
    <property type="component" value="Unassembled WGS sequence"/>
</dbReference>
<proteinExistence type="predicted"/>
<reference evidence="1 2" key="1">
    <citation type="submission" date="2022-08" db="EMBL/GenBank/DDBJ databases">
        <authorList>
            <person name="Zeman M."/>
            <person name="Kubasova T."/>
        </authorList>
    </citation>
    <scope>NUCLEOTIDE SEQUENCE [LARGE SCALE GENOMIC DNA]</scope>
    <source>
        <strain evidence="1 2">ET62</strain>
    </source>
</reference>